<dbReference type="AlphaFoldDB" id="A0A6G0WUC7"/>
<feature type="compositionally biased region" description="Low complexity" evidence="1">
    <location>
        <begin position="126"/>
        <end position="139"/>
    </location>
</feature>
<evidence type="ECO:0000313" key="2">
    <source>
        <dbReference type="EMBL" id="KAF0731102.1"/>
    </source>
</evidence>
<feature type="region of interest" description="Disordered" evidence="1">
    <location>
        <begin position="234"/>
        <end position="403"/>
    </location>
</feature>
<dbReference type="VEuPathDB" id="FungiDB:AeMF1_000614"/>
<feature type="compositionally biased region" description="Basic residues" evidence="1">
    <location>
        <begin position="384"/>
        <end position="394"/>
    </location>
</feature>
<keyword evidence="3" id="KW-1185">Reference proteome</keyword>
<organism evidence="2 3">
    <name type="scientific">Aphanomyces euteiches</name>
    <dbReference type="NCBI Taxonomy" id="100861"/>
    <lineage>
        <taxon>Eukaryota</taxon>
        <taxon>Sar</taxon>
        <taxon>Stramenopiles</taxon>
        <taxon>Oomycota</taxon>
        <taxon>Saprolegniomycetes</taxon>
        <taxon>Saprolegniales</taxon>
        <taxon>Verrucalvaceae</taxon>
        <taxon>Aphanomyces</taxon>
    </lineage>
</organism>
<dbReference type="Gene3D" id="1.25.10.10">
    <property type="entry name" value="Leucine-rich Repeat Variant"/>
    <property type="match status" value="1"/>
</dbReference>
<evidence type="ECO:0000256" key="1">
    <source>
        <dbReference type="SAM" id="MobiDB-lite"/>
    </source>
</evidence>
<gene>
    <name evidence="2" type="ORF">Ae201684_011646</name>
</gene>
<feature type="compositionally biased region" description="Basic and acidic residues" evidence="1">
    <location>
        <begin position="310"/>
        <end position="326"/>
    </location>
</feature>
<sequence>MLLGCLMRQRPVNAARILSALPDGSPRLLLRVLVAFVGLHAQIGALSEEILESCIQVETELKALQGLSPESLEVDIRASISHLPVHSKKRREPVKREPLLKVAAPLEEKTPSVAYKFQSETPPASAFKFNSASSSAKSWDSPDSKSLRKRSSRSLAVNSSPASEKRPAKASQTWSDDSPRSKKTSSFSKATYTKRAKPSSSIVKQTVVQIEATARKETTDRTVGNMRLFTTLGNDHLKSSSLQPTFSRRSRPTPVMSSIEPTTEQDNSLATNAIANKELVQSNSEIKPEPTTEASAPPDQSLEETTETPSEEKPTLPKPALRERRQVLLTPVKALPPRSMSPRLKKYTRSRSPVTPNARKSTSSKVALVKSAKINMSRATNKQSRSRANAKSKKKLDVFSFDE</sequence>
<dbReference type="InterPro" id="IPR011989">
    <property type="entry name" value="ARM-like"/>
</dbReference>
<accession>A0A6G0WUC7</accession>
<feature type="compositionally biased region" description="Polar residues" evidence="1">
    <location>
        <begin position="255"/>
        <end position="285"/>
    </location>
</feature>
<comment type="caution">
    <text evidence="2">The sequence shown here is derived from an EMBL/GenBank/DDBJ whole genome shotgun (WGS) entry which is preliminary data.</text>
</comment>
<protein>
    <submittedName>
        <fullName evidence="2">Uncharacterized protein</fullName>
    </submittedName>
</protein>
<feature type="region of interest" description="Disordered" evidence="1">
    <location>
        <begin position="126"/>
        <end position="204"/>
    </location>
</feature>
<reference evidence="2 3" key="1">
    <citation type="submission" date="2019-07" db="EMBL/GenBank/DDBJ databases">
        <title>Genomics analysis of Aphanomyces spp. identifies a new class of oomycete effector associated with host adaptation.</title>
        <authorList>
            <person name="Gaulin E."/>
        </authorList>
    </citation>
    <scope>NUCLEOTIDE SEQUENCE [LARGE SCALE GENOMIC DNA]</scope>
    <source>
        <strain evidence="2 3">ATCC 201684</strain>
    </source>
</reference>
<dbReference type="Proteomes" id="UP000481153">
    <property type="component" value="Unassembled WGS sequence"/>
</dbReference>
<name>A0A6G0WUC7_9STRA</name>
<dbReference type="EMBL" id="VJMJ01000147">
    <property type="protein sequence ID" value="KAF0731102.1"/>
    <property type="molecule type" value="Genomic_DNA"/>
</dbReference>
<evidence type="ECO:0000313" key="3">
    <source>
        <dbReference type="Proteomes" id="UP000481153"/>
    </source>
</evidence>
<proteinExistence type="predicted"/>
<feature type="compositionally biased region" description="Polar residues" evidence="1">
    <location>
        <begin position="350"/>
        <end position="365"/>
    </location>
</feature>